<dbReference type="InterPro" id="IPR004119">
    <property type="entry name" value="EcKL"/>
</dbReference>
<evidence type="ECO:0000259" key="1">
    <source>
        <dbReference type="SMART" id="SM00587"/>
    </source>
</evidence>
<evidence type="ECO:0000313" key="3">
    <source>
        <dbReference type="Proteomes" id="UP000466442"/>
    </source>
</evidence>
<feature type="domain" description="CHK kinase-like" evidence="1">
    <location>
        <begin position="106"/>
        <end position="285"/>
    </location>
</feature>
<gene>
    <name evidence="2" type="ORF">GE061_006265</name>
</gene>
<reference evidence="2" key="1">
    <citation type="journal article" date="2021" name="Mol. Ecol. Resour.">
        <title>Apolygus lucorum genome provides insights into omnivorousness and mesophyll feeding.</title>
        <authorList>
            <person name="Liu Y."/>
            <person name="Liu H."/>
            <person name="Wang H."/>
            <person name="Huang T."/>
            <person name="Liu B."/>
            <person name="Yang B."/>
            <person name="Yin L."/>
            <person name="Li B."/>
            <person name="Zhang Y."/>
            <person name="Zhang S."/>
            <person name="Jiang F."/>
            <person name="Zhang X."/>
            <person name="Ren Y."/>
            <person name="Wang B."/>
            <person name="Wang S."/>
            <person name="Lu Y."/>
            <person name="Wu K."/>
            <person name="Fan W."/>
            <person name="Wang G."/>
        </authorList>
    </citation>
    <scope>NUCLEOTIDE SEQUENCE</scope>
    <source>
        <strain evidence="2">12Hb</strain>
    </source>
</reference>
<dbReference type="PANTHER" id="PTHR11012:SF48">
    <property type="entry name" value="CHK KINASE-LIKE DOMAIN-CONTAINING PROTEIN-RELATED"/>
    <property type="match status" value="1"/>
</dbReference>
<comment type="caution">
    <text evidence="2">The sequence shown here is derived from an EMBL/GenBank/DDBJ whole genome shotgun (WGS) entry which is preliminary data.</text>
</comment>
<dbReference type="InterPro" id="IPR011009">
    <property type="entry name" value="Kinase-like_dom_sf"/>
</dbReference>
<protein>
    <recommendedName>
        <fullName evidence="1">CHK kinase-like domain-containing protein</fullName>
    </recommendedName>
</protein>
<keyword evidence="3" id="KW-1185">Reference proteome</keyword>
<dbReference type="Proteomes" id="UP000466442">
    <property type="component" value="Unassembled WGS sequence"/>
</dbReference>
<evidence type="ECO:0000313" key="2">
    <source>
        <dbReference type="EMBL" id="KAF6199967.1"/>
    </source>
</evidence>
<dbReference type="SUPFAM" id="SSF56112">
    <property type="entry name" value="Protein kinase-like (PK-like)"/>
    <property type="match status" value="1"/>
</dbReference>
<dbReference type="SMART" id="SM00587">
    <property type="entry name" value="CHK"/>
    <property type="match status" value="1"/>
</dbReference>
<dbReference type="Pfam" id="PF02958">
    <property type="entry name" value="EcKL"/>
    <property type="match status" value="1"/>
</dbReference>
<organism evidence="2 3">
    <name type="scientific">Apolygus lucorum</name>
    <name type="common">Small green plant bug</name>
    <name type="synonym">Lygocoris lucorum</name>
    <dbReference type="NCBI Taxonomy" id="248454"/>
    <lineage>
        <taxon>Eukaryota</taxon>
        <taxon>Metazoa</taxon>
        <taxon>Ecdysozoa</taxon>
        <taxon>Arthropoda</taxon>
        <taxon>Hexapoda</taxon>
        <taxon>Insecta</taxon>
        <taxon>Pterygota</taxon>
        <taxon>Neoptera</taxon>
        <taxon>Paraneoptera</taxon>
        <taxon>Hemiptera</taxon>
        <taxon>Heteroptera</taxon>
        <taxon>Panheteroptera</taxon>
        <taxon>Cimicomorpha</taxon>
        <taxon>Miridae</taxon>
        <taxon>Mirini</taxon>
        <taxon>Apolygus</taxon>
    </lineage>
</organism>
<dbReference type="PANTHER" id="PTHR11012">
    <property type="entry name" value="PROTEIN KINASE-LIKE DOMAIN-CONTAINING"/>
    <property type="match status" value="1"/>
</dbReference>
<accession>A0A8S9WTH0</accession>
<dbReference type="AlphaFoldDB" id="A0A8S9WTH0"/>
<dbReference type="Gene3D" id="3.90.1200.10">
    <property type="match status" value="1"/>
</dbReference>
<proteinExistence type="predicted"/>
<sequence>MPSGEFQVEDILKHLGVRGEPYKLESVGEACGFQGTYYSLTIKNQSQRYFIKTIPTGTDIVTKFYRDLGTFPKEVLIYRDIFPRMEKFAVNKLWCCYFYGKEEGFLVLQDLTFSGWKLPRVMDLDHIKVAITGLAEFHAASLALIETDSNFVEMPLPETMFPASQGKPGRQMWEAYCRVAQYIVRLYMPEYDHVDVSAVLKNAVNDVGKSRKYRNCLNHGDPWMNNMFFEYVDGSPVKCCFVDFQSARFCPPALDVSIFLFIFDPLREADLTQTYHKHLLEHLKRTKTAPLTKPEFDESLEVYKGPGIAIASLYIFLTKLPHRFLSEILISQETFIPFALGHDYSPALNALQEDVPYRQAVLDSLKRVVQYYSSL</sequence>
<dbReference type="EMBL" id="WIXP02000014">
    <property type="protein sequence ID" value="KAF6199967.1"/>
    <property type="molecule type" value="Genomic_DNA"/>
</dbReference>
<name>A0A8S9WTH0_APOLU</name>
<dbReference type="InterPro" id="IPR015897">
    <property type="entry name" value="CHK_kinase-like"/>
</dbReference>
<dbReference type="OrthoDB" id="6606125at2759"/>